<dbReference type="SUPFAM" id="SSF49265">
    <property type="entry name" value="Fibronectin type III"/>
    <property type="match status" value="1"/>
</dbReference>
<dbReference type="PANTHER" id="PTHR43405:SF1">
    <property type="entry name" value="GLYCOSYL HYDROLASE DIGH"/>
    <property type="match status" value="1"/>
</dbReference>
<sequence>MKPFHLLFLLLLLPIYIFSQAPATEIRAVWLTTNWGLDWPAQHTSVKAQKEQLKKILDKLQEANFNTVLFQARAQGYVFYRSKIEPLSSYFNHDDNFDPLAFAVEECHKRGMECHAWVIAYPMDKATVRYTGKGRRRKATVVQNKPSYYKAIGERWYLDPGMPETRNLIVSIVKEIVQNYDVDGIHFDYIRYPSNSRKFPDDDTYRKYGNGMNLYDWRRENINKLISEAYDTVKALKKWVQVSSSPLGRYKVLPEVSPNDGWTAYETVFQDAGHWLKSGKHDLLFPMMYYRDHYFYPFLNDWIANSNGRLIAPGLGVYQMDELKWPLQDITNQMQYIRDKKIPGAAYFRTANVLSNLKGVLDSIHTYYPTPAKLPPLTWLNNIAPNSPTDLQVFKDKDNKLNIKWNPPTADGDYTYTVYVSDKEPVDTNNAGNILSTGLRTNSYAFTIKEGDFGYYYTVTASDRYHNESTVTFPAFFSHSANEQ</sequence>
<evidence type="ECO:0000256" key="1">
    <source>
        <dbReference type="ARBA" id="ARBA00022729"/>
    </source>
</evidence>
<dbReference type="PANTHER" id="PTHR43405">
    <property type="entry name" value="GLYCOSYL HYDROLASE DIGH"/>
    <property type="match status" value="1"/>
</dbReference>
<evidence type="ECO:0000259" key="2">
    <source>
        <dbReference type="PROSITE" id="PS50853"/>
    </source>
</evidence>
<dbReference type="AlphaFoldDB" id="A0A212JRK1"/>
<dbReference type="InterPro" id="IPR052177">
    <property type="entry name" value="Divisome_Glycosyl_Hydrolase"/>
</dbReference>
<dbReference type="InterPro" id="IPR017853">
    <property type="entry name" value="GH"/>
</dbReference>
<dbReference type="InterPro" id="IPR003790">
    <property type="entry name" value="GHL10"/>
</dbReference>
<dbReference type="InterPro" id="IPR003961">
    <property type="entry name" value="FN3_dom"/>
</dbReference>
<dbReference type="Pfam" id="PF02638">
    <property type="entry name" value="GHL10"/>
    <property type="match status" value="1"/>
</dbReference>
<accession>A0A212JRK1</accession>
<dbReference type="Gene3D" id="2.60.40.10">
    <property type="entry name" value="Immunoglobulins"/>
    <property type="match status" value="1"/>
</dbReference>
<reference evidence="3" key="1">
    <citation type="submission" date="2016-04" db="EMBL/GenBank/DDBJ databases">
        <authorList>
            <person name="Evans L.H."/>
            <person name="Alamgir A."/>
            <person name="Owens N."/>
            <person name="Weber N.D."/>
            <person name="Virtaneva K."/>
            <person name="Barbian K."/>
            <person name="Babar A."/>
            <person name="Rosenke K."/>
        </authorList>
    </citation>
    <scope>NUCLEOTIDE SEQUENCE</scope>
    <source>
        <strain evidence="3">86-2</strain>
    </source>
</reference>
<protein>
    <recommendedName>
        <fullName evidence="2">Fibronectin type-III domain-containing protein</fullName>
    </recommendedName>
</protein>
<dbReference type="RefSeq" id="WP_296949719.1">
    <property type="nucleotide sequence ID" value="NZ_LT599021.1"/>
</dbReference>
<organism evidence="3">
    <name type="scientific">uncultured Dysgonomonas sp</name>
    <dbReference type="NCBI Taxonomy" id="206096"/>
    <lineage>
        <taxon>Bacteria</taxon>
        <taxon>Pseudomonadati</taxon>
        <taxon>Bacteroidota</taxon>
        <taxon>Bacteroidia</taxon>
        <taxon>Bacteroidales</taxon>
        <taxon>Dysgonomonadaceae</taxon>
        <taxon>Dysgonomonas</taxon>
        <taxon>environmental samples</taxon>
    </lineage>
</organism>
<dbReference type="InterPro" id="IPR036116">
    <property type="entry name" value="FN3_sf"/>
</dbReference>
<proteinExistence type="predicted"/>
<feature type="domain" description="Fibronectin type-III" evidence="2">
    <location>
        <begin position="387"/>
        <end position="483"/>
    </location>
</feature>
<dbReference type="InterPro" id="IPR013783">
    <property type="entry name" value="Ig-like_fold"/>
</dbReference>
<dbReference type="PROSITE" id="PS50853">
    <property type="entry name" value="FN3"/>
    <property type="match status" value="1"/>
</dbReference>
<name>A0A212JRK1_9BACT</name>
<gene>
    <name evidence="3" type="ORF">KL86DYS2_12145</name>
</gene>
<dbReference type="SUPFAM" id="SSF51445">
    <property type="entry name" value="(Trans)glycosidases"/>
    <property type="match status" value="1"/>
</dbReference>
<keyword evidence="1" id="KW-0732">Signal</keyword>
<dbReference type="Gene3D" id="3.20.20.80">
    <property type="entry name" value="Glycosidases"/>
    <property type="match status" value="1"/>
</dbReference>
<evidence type="ECO:0000313" key="3">
    <source>
        <dbReference type="EMBL" id="SBW01915.1"/>
    </source>
</evidence>
<dbReference type="EMBL" id="FLUL01000001">
    <property type="protein sequence ID" value="SBW01915.1"/>
    <property type="molecule type" value="Genomic_DNA"/>
</dbReference>